<keyword evidence="2" id="KW-1185">Reference proteome</keyword>
<protein>
    <submittedName>
        <fullName evidence="1">Uncharacterized protein</fullName>
    </submittedName>
</protein>
<proteinExistence type="predicted"/>
<gene>
    <name evidence="1" type="ORF">MTR67_022651</name>
</gene>
<dbReference type="AlphaFoldDB" id="A0AAF0QTR9"/>
<sequence length="72" mass="8121">MGSTTHFEEGKKELAQKVHKLARLEIKGEKDQDLILLELKANVHKQKVMAFEQGGDGVLKYQGRLCVPMVDD</sequence>
<evidence type="ECO:0000313" key="1">
    <source>
        <dbReference type="EMBL" id="WMV29266.1"/>
    </source>
</evidence>
<evidence type="ECO:0000313" key="2">
    <source>
        <dbReference type="Proteomes" id="UP001234989"/>
    </source>
</evidence>
<organism evidence="1 2">
    <name type="scientific">Solanum verrucosum</name>
    <dbReference type="NCBI Taxonomy" id="315347"/>
    <lineage>
        <taxon>Eukaryota</taxon>
        <taxon>Viridiplantae</taxon>
        <taxon>Streptophyta</taxon>
        <taxon>Embryophyta</taxon>
        <taxon>Tracheophyta</taxon>
        <taxon>Spermatophyta</taxon>
        <taxon>Magnoliopsida</taxon>
        <taxon>eudicotyledons</taxon>
        <taxon>Gunneridae</taxon>
        <taxon>Pentapetalae</taxon>
        <taxon>asterids</taxon>
        <taxon>lamiids</taxon>
        <taxon>Solanales</taxon>
        <taxon>Solanaceae</taxon>
        <taxon>Solanoideae</taxon>
        <taxon>Solaneae</taxon>
        <taxon>Solanum</taxon>
    </lineage>
</organism>
<dbReference type="EMBL" id="CP133616">
    <property type="protein sequence ID" value="WMV29266.1"/>
    <property type="molecule type" value="Genomic_DNA"/>
</dbReference>
<accession>A0AAF0QTR9</accession>
<reference evidence="1" key="1">
    <citation type="submission" date="2023-08" db="EMBL/GenBank/DDBJ databases">
        <title>A de novo genome assembly of Solanum verrucosum Schlechtendal, a Mexican diploid species geographically isolated from the other diploid A-genome species in potato relatives.</title>
        <authorList>
            <person name="Hosaka K."/>
        </authorList>
    </citation>
    <scope>NUCLEOTIDE SEQUENCE</scope>
    <source>
        <tissue evidence="1">Young leaves</tissue>
    </source>
</reference>
<dbReference type="Proteomes" id="UP001234989">
    <property type="component" value="Chromosome 5"/>
</dbReference>
<name>A0AAF0QTR9_SOLVR</name>